<reference evidence="4" key="1">
    <citation type="submission" date="2016-06" db="UniProtKB">
        <authorList>
            <consortium name="WormBaseParasite"/>
        </authorList>
    </citation>
    <scope>IDENTIFICATION</scope>
</reference>
<accession>A0A183SA48</accession>
<proteinExistence type="predicted"/>
<evidence type="ECO:0000313" key="2">
    <source>
        <dbReference type="EMBL" id="VDL86923.1"/>
    </source>
</evidence>
<feature type="region of interest" description="Disordered" evidence="1">
    <location>
        <begin position="1"/>
        <end position="30"/>
    </location>
</feature>
<reference evidence="2 3" key="2">
    <citation type="submission" date="2018-11" db="EMBL/GenBank/DDBJ databases">
        <authorList>
            <consortium name="Pathogen Informatics"/>
        </authorList>
    </citation>
    <scope>NUCLEOTIDE SEQUENCE [LARGE SCALE GENOMIC DNA]</scope>
    <source>
        <strain evidence="2 3">NST_G2</strain>
    </source>
</reference>
<dbReference type="Proteomes" id="UP000275846">
    <property type="component" value="Unassembled WGS sequence"/>
</dbReference>
<evidence type="ECO:0000313" key="4">
    <source>
        <dbReference type="WBParaSite" id="SSLN_0000114201-mRNA-1"/>
    </source>
</evidence>
<evidence type="ECO:0000256" key="1">
    <source>
        <dbReference type="SAM" id="MobiDB-lite"/>
    </source>
</evidence>
<dbReference type="AlphaFoldDB" id="A0A183SA48"/>
<keyword evidence="3" id="KW-1185">Reference proteome</keyword>
<evidence type="ECO:0000313" key="3">
    <source>
        <dbReference type="Proteomes" id="UP000275846"/>
    </source>
</evidence>
<gene>
    <name evidence="2" type="ORF">SSLN_LOCUS1096</name>
</gene>
<sequence length="82" mass="9024">MNAQRFLTATPENFSLPGGQSPIDQQAKPDGGRWAVQSVYRSFDRAGGLRNVNKVPGQMIERVYYISEVLLQSSPQAIANVT</sequence>
<dbReference type="EMBL" id="UYSU01001498">
    <property type="protein sequence ID" value="VDL86923.1"/>
    <property type="molecule type" value="Genomic_DNA"/>
</dbReference>
<feature type="compositionally biased region" description="Polar residues" evidence="1">
    <location>
        <begin position="1"/>
        <end position="13"/>
    </location>
</feature>
<organism evidence="4">
    <name type="scientific">Schistocephalus solidus</name>
    <name type="common">Tapeworm</name>
    <dbReference type="NCBI Taxonomy" id="70667"/>
    <lineage>
        <taxon>Eukaryota</taxon>
        <taxon>Metazoa</taxon>
        <taxon>Spiralia</taxon>
        <taxon>Lophotrochozoa</taxon>
        <taxon>Platyhelminthes</taxon>
        <taxon>Cestoda</taxon>
        <taxon>Eucestoda</taxon>
        <taxon>Diphyllobothriidea</taxon>
        <taxon>Diphyllobothriidae</taxon>
        <taxon>Schistocephalus</taxon>
    </lineage>
</organism>
<protein>
    <submittedName>
        <fullName evidence="4">Lipoprotein</fullName>
    </submittedName>
</protein>
<dbReference type="WBParaSite" id="SSLN_0000114201-mRNA-1">
    <property type="protein sequence ID" value="SSLN_0000114201-mRNA-1"/>
    <property type="gene ID" value="SSLN_0000114201"/>
</dbReference>
<name>A0A183SA48_SCHSO</name>